<keyword evidence="1" id="KW-0812">Transmembrane</keyword>
<dbReference type="EMBL" id="BMAT01008347">
    <property type="protein sequence ID" value="GFR82800.1"/>
    <property type="molecule type" value="Genomic_DNA"/>
</dbReference>
<reference evidence="2 3" key="1">
    <citation type="journal article" date="2021" name="Elife">
        <title>Chloroplast acquisition without the gene transfer in kleptoplastic sea slugs, Plakobranchus ocellatus.</title>
        <authorList>
            <person name="Maeda T."/>
            <person name="Takahashi S."/>
            <person name="Yoshida T."/>
            <person name="Shimamura S."/>
            <person name="Takaki Y."/>
            <person name="Nagai Y."/>
            <person name="Toyoda A."/>
            <person name="Suzuki Y."/>
            <person name="Arimoto A."/>
            <person name="Ishii H."/>
            <person name="Satoh N."/>
            <person name="Nishiyama T."/>
            <person name="Hasebe M."/>
            <person name="Maruyama T."/>
            <person name="Minagawa J."/>
            <person name="Obokata J."/>
            <person name="Shigenobu S."/>
        </authorList>
    </citation>
    <scope>NUCLEOTIDE SEQUENCE [LARGE SCALE GENOMIC DNA]</scope>
</reference>
<dbReference type="AlphaFoldDB" id="A0AAV4GCI3"/>
<sequence length="76" mass="8817">MFKTKYSHCSNHYLYEPKKWKTRNRNSVFVVVVVVVVVVEVVVVVVVVIAVMGRERSCQFGDQRFRNRFGKSAPVN</sequence>
<proteinExistence type="predicted"/>
<evidence type="ECO:0000313" key="2">
    <source>
        <dbReference type="EMBL" id="GFR82800.1"/>
    </source>
</evidence>
<dbReference type="Proteomes" id="UP000762676">
    <property type="component" value="Unassembled WGS sequence"/>
</dbReference>
<gene>
    <name evidence="2" type="ORF">ElyMa_004107700</name>
</gene>
<feature type="transmembrane region" description="Helical" evidence="1">
    <location>
        <begin position="28"/>
        <end position="53"/>
    </location>
</feature>
<protein>
    <recommendedName>
        <fullName evidence="4">Transmembrane protein</fullName>
    </recommendedName>
</protein>
<comment type="caution">
    <text evidence="2">The sequence shown here is derived from an EMBL/GenBank/DDBJ whole genome shotgun (WGS) entry which is preliminary data.</text>
</comment>
<evidence type="ECO:0000313" key="3">
    <source>
        <dbReference type="Proteomes" id="UP000762676"/>
    </source>
</evidence>
<evidence type="ECO:0000256" key="1">
    <source>
        <dbReference type="SAM" id="Phobius"/>
    </source>
</evidence>
<keyword evidence="1" id="KW-0472">Membrane</keyword>
<evidence type="ECO:0008006" key="4">
    <source>
        <dbReference type="Google" id="ProtNLM"/>
    </source>
</evidence>
<name>A0AAV4GCI3_9GAST</name>
<accession>A0AAV4GCI3</accession>
<keyword evidence="3" id="KW-1185">Reference proteome</keyword>
<keyword evidence="1" id="KW-1133">Transmembrane helix</keyword>
<organism evidence="2 3">
    <name type="scientific">Elysia marginata</name>
    <dbReference type="NCBI Taxonomy" id="1093978"/>
    <lineage>
        <taxon>Eukaryota</taxon>
        <taxon>Metazoa</taxon>
        <taxon>Spiralia</taxon>
        <taxon>Lophotrochozoa</taxon>
        <taxon>Mollusca</taxon>
        <taxon>Gastropoda</taxon>
        <taxon>Heterobranchia</taxon>
        <taxon>Euthyneura</taxon>
        <taxon>Panpulmonata</taxon>
        <taxon>Sacoglossa</taxon>
        <taxon>Placobranchoidea</taxon>
        <taxon>Plakobranchidae</taxon>
        <taxon>Elysia</taxon>
    </lineage>
</organism>